<protein>
    <submittedName>
        <fullName evidence="2">Uncharacterized protein</fullName>
    </submittedName>
</protein>
<feature type="compositionally biased region" description="Acidic residues" evidence="1">
    <location>
        <begin position="54"/>
        <end position="71"/>
    </location>
</feature>
<evidence type="ECO:0000313" key="3">
    <source>
        <dbReference type="Proteomes" id="UP000604473"/>
    </source>
</evidence>
<name>A0ABS1RPC6_RHOSU</name>
<proteinExistence type="predicted"/>
<dbReference type="Proteomes" id="UP000604473">
    <property type="component" value="Unassembled WGS sequence"/>
</dbReference>
<dbReference type="EMBL" id="JAESJJ010000002">
    <property type="protein sequence ID" value="MBL3607921.1"/>
    <property type="molecule type" value="Genomic_DNA"/>
</dbReference>
<sequence length="84" mass="9334">MDAHMLTALILTPFVLAFGYAGVHEYLRFKSDGRATYGLVFDEETGTSYVTGIGEEEEAYDPEEFNPDDYNDPVTAEGTEESRA</sequence>
<accession>A0ABS1RPC6</accession>
<evidence type="ECO:0000256" key="1">
    <source>
        <dbReference type="SAM" id="MobiDB-lite"/>
    </source>
</evidence>
<keyword evidence="3" id="KW-1185">Reference proteome</keyword>
<feature type="region of interest" description="Disordered" evidence="1">
    <location>
        <begin position="54"/>
        <end position="84"/>
    </location>
</feature>
<evidence type="ECO:0000313" key="2">
    <source>
        <dbReference type="EMBL" id="MBL3607921.1"/>
    </source>
</evidence>
<comment type="caution">
    <text evidence="2">The sequence shown here is derived from an EMBL/GenBank/DDBJ whole genome shotgun (WGS) entry which is preliminary data.</text>
</comment>
<gene>
    <name evidence="2" type="ORF">JMM60_03770</name>
</gene>
<reference evidence="2 3" key="1">
    <citation type="submission" date="2021-01" db="EMBL/GenBank/DDBJ databases">
        <title>Draft genomes of Rhodovulum sulfidophilum.</title>
        <authorList>
            <person name="Guzman M.S."/>
        </authorList>
    </citation>
    <scope>NUCLEOTIDE SEQUENCE [LARGE SCALE GENOMIC DNA]</scope>
    <source>
        <strain evidence="2 3">AB35</strain>
    </source>
</reference>
<organism evidence="2 3">
    <name type="scientific">Rhodovulum sulfidophilum</name>
    <name type="common">Rhodobacter sulfidophilus</name>
    <dbReference type="NCBI Taxonomy" id="35806"/>
    <lineage>
        <taxon>Bacteria</taxon>
        <taxon>Pseudomonadati</taxon>
        <taxon>Pseudomonadota</taxon>
        <taxon>Alphaproteobacteria</taxon>
        <taxon>Rhodobacterales</taxon>
        <taxon>Paracoccaceae</taxon>
        <taxon>Rhodovulum</taxon>
    </lineage>
</organism>